<dbReference type="Pfam" id="PF00871">
    <property type="entry name" value="Acetate_kinase"/>
    <property type="match status" value="1"/>
</dbReference>
<gene>
    <name evidence="6" type="primary">ackA</name>
    <name evidence="8" type="ORF">ACFQBT_13995</name>
</gene>
<dbReference type="InterPro" id="IPR043129">
    <property type="entry name" value="ATPase_NBD"/>
</dbReference>
<organism evidence="8 9">
    <name type="scientific">Branchiibius cervicis</name>
    <dbReference type="NCBI Taxonomy" id="908252"/>
    <lineage>
        <taxon>Bacteria</taxon>
        <taxon>Bacillati</taxon>
        <taxon>Actinomycetota</taxon>
        <taxon>Actinomycetes</taxon>
        <taxon>Micrococcales</taxon>
        <taxon>Dermacoccaceae</taxon>
        <taxon>Branchiibius</taxon>
    </lineage>
</organism>
<evidence type="ECO:0000256" key="1">
    <source>
        <dbReference type="ARBA" id="ARBA00008748"/>
    </source>
</evidence>
<feature type="active site" description="Proton donor/acceptor" evidence="6">
    <location>
        <position position="146"/>
    </location>
</feature>
<comment type="catalytic activity">
    <reaction evidence="6">
        <text>acetate + ATP = acetyl phosphate + ADP</text>
        <dbReference type="Rhea" id="RHEA:11352"/>
        <dbReference type="ChEBI" id="CHEBI:22191"/>
        <dbReference type="ChEBI" id="CHEBI:30089"/>
        <dbReference type="ChEBI" id="CHEBI:30616"/>
        <dbReference type="ChEBI" id="CHEBI:456216"/>
        <dbReference type="EC" id="2.7.2.1"/>
    </reaction>
</comment>
<dbReference type="PROSITE" id="PS01076">
    <property type="entry name" value="ACETATE_KINASE_2"/>
    <property type="match status" value="1"/>
</dbReference>
<feature type="binding site" evidence="6">
    <location>
        <begin position="280"/>
        <end position="282"/>
    </location>
    <ligand>
        <name>ATP</name>
        <dbReference type="ChEBI" id="CHEBI:30616"/>
    </ligand>
</feature>
<dbReference type="PRINTS" id="PR00471">
    <property type="entry name" value="ACETATEKNASE"/>
</dbReference>
<name>A0ABW2AVQ0_9MICO</name>
<comment type="cofactor">
    <cofactor evidence="6">
        <name>Mg(2+)</name>
        <dbReference type="ChEBI" id="CHEBI:18420"/>
    </cofactor>
    <cofactor evidence="6">
        <name>Mn(2+)</name>
        <dbReference type="ChEBI" id="CHEBI:29035"/>
    </cofactor>
    <text evidence="6">Mg(2+). Can also accept Mn(2+).</text>
</comment>
<comment type="subunit">
    <text evidence="6">Homodimer.</text>
</comment>
<dbReference type="PROSITE" id="PS01075">
    <property type="entry name" value="ACETATE_KINASE_1"/>
    <property type="match status" value="1"/>
</dbReference>
<dbReference type="EC" id="2.7.2.1" evidence="6"/>
<comment type="function">
    <text evidence="6">Catalyzes the formation of acetyl phosphate from acetate and ATP. Can also catalyze the reverse reaction.</text>
</comment>
<feature type="binding site" evidence="6">
    <location>
        <begin position="328"/>
        <end position="332"/>
    </location>
    <ligand>
        <name>ATP</name>
        <dbReference type="ChEBI" id="CHEBI:30616"/>
    </ligand>
</feature>
<protein>
    <recommendedName>
        <fullName evidence="6">Acetate kinase</fullName>
        <ecNumber evidence="6">2.7.2.1</ecNumber>
    </recommendedName>
    <alternativeName>
        <fullName evidence="6">Acetokinase</fullName>
    </alternativeName>
</protein>
<dbReference type="Proteomes" id="UP001596356">
    <property type="component" value="Unassembled WGS sequence"/>
</dbReference>
<dbReference type="Gene3D" id="3.30.420.40">
    <property type="match status" value="2"/>
</dbReference>
<dbReference type="NCBIfam" id="TIGR00016">
    <property type="entry name" value="ackA"/>
    <property type="match status" value="1"/>
</dbReference>
<comment type="caution">
    <text evidence="8">The sequence shown here is derived from an EMBL/GenBank/DDBJ whole genome shotgun (WGS) entry which is preliminary data.</text>
</comment>
<evidence type="ECO:0000256" key="7">
    <source>
        <dbReference type="RuleBase" id="RU003835"/>
    </source>
</evidence>
<keyword evidence="3 6" id="KW-0547">Nucleotide-binding</keyword>
<dbReference type="HAMAP" id="MF_00020">
    <property type="entry name" value="Acetate_kinase"/>
    <property type="match status" value="1"/>
</dbReference>
<keyword evidence="9" id="KW-1185">Reference proteome</keyword>
<evidence type="ECO:0000256" key="5">
    <source>
        <dbReference type="ARBA" id="ARBA00022840"/>
    </source>
</evidence>
<keyword evidence="6" id="KW-0479">Metal-binding</keyword>
<dbReference type="InterPro" id="IPR000890">
    <property type="entry name" value="Aliphatic_acid_kin_short-chain"/>
</dbReference>
<evidence type="ECO:0000256" key="2">
    <source>
        <dbReference type="ARBA" id="ARBA00022679"/>
    </source>
</evidence>
<dbReference type="PANTHER" id="PTHR21060:SF15">
    <property type="entry name" value="ACETATE KINASE-RELATED"/>
    <property type="match status" value="1"/>
</dbReference>
<comment type="subcellular location">
    <subcellularLocation>
        <location evidence="6">Cytoplasm</location>
    </subcellularLocation>
</comment>
<evidence type="ECO:0000256" key="6">
    <source>
        <dbReference type="HAMAP-Rule" id="MF_00020"/>
    </source>
</evidence>
<feature type="binding site" evidence="6">
    <location>
        <begin position="206"/>
        <end position="210"/>
    </location>
    <ligand>
        <name>ATP</name>
        <dbReference type="ChEBI" id="CHEBI:30616"/>
    </ligand>
</feature>
<dbReference type="InterPro" id="IPR023865">
    <property type="entry name" value="Aliphatic_acid_kinase_CS"/>
</dbReference>
<accession>A0ABW2AVQ0</accession>
<comment type="pathway">
    <text evidence="6">Metabolic intermediate biosynthesis; acetyl-CoA biosynthesis; acetyl-CoA from acetate: step 1/2.</text>
</comment>
<proteinExistence type="inferred from homology"/>
<feature type="binding site" evidence="6">
    <location>
        <position position="15"/>
    </location>
    <ligand>
        <name>ATP</name>
        <dbReference type="ChEBI" id="CHEBI:30616"/>
    </ligand>
</feature>
<evidence type="ECO:0000313" key="9">
    <source>
        <dbReference type="Proteomes" id="UP001596356"/>
    </source>
</evidence>
<keyword evidence="5 6" id="KW-0067">ATP-binding</keyword>
<feature type="binding site" evidence="6">
    <location>
        <position position="89"/>
    </location>
    <ligand>
        <name>substrate</name>
    </ligand>
</feature>
<reference evidence="9" key="1">
    <citation type="journal article" date="2019" name="Int. J. Syst. Evol. Microbiol.">
        <title>The Global Catalogue of Microorganisms (GCM) 10K type strain sequencing project: providing services to taxonomists for standard genome sequencing and annotation.</title>
        <authorList>
            <consortium name="The Broad Institute Genomics Platform"/>
            <consortium name="The Broad Institute Genome Sequencing Center for Infectious Disease"/>
            <person name="Wu L."/>
            <person name="Ma J."/>
        </authorList>
    </citation>
    <scope>NUCLEOTIDE SEQUENCE [LARGE SCALE GENOMIC DNA]</scope>
    <source>
        <strain evidence="9">NBRC 106593</strain>
    </source>
</reference>
<evidence type="ECO:0000256" key="4">
    <source>
        <dbReference type="ARBA" id="ARBA00022777"/>
    </source>
</evidence>
<dbReference type="CDD" id="cd24010">
    <property type="entry name" value="ASKHA_NBD_AcK_PK"/>
    <property type="match status" value="1"/>
</dbReference>
<dbReference type="PANTHER" id="PTHR21060">
    <property type="entry name" value="ACETATE KINASE"/>
    <property type="match status" value="1"/>
</dbReference>
<keyword evidence="2 6" id="KW-0808">Transferase</keyword>
<keyword evidence="4 6" id="KW-0418">Kinase</keyword>
<feature type="binding site" evidence="6">
    <location>
        <position position="8"/>
    </location>
    <ligand>
        <name>Mg(2+)</name>
        <dbReference type="ChEBI" id="CHEBI:18420"/>
    </ligand>
</feature>
<keyword evidence="6" id="KW-0460">Magnesium</keyword>
<keyword evidence="6" id="KW-0963">Cytoplasm</keyword>
<evidence type="ECO:0000256" key="3">
    <source>
        <dbReference type="ARBA" id="ARBA00022741"/>
    </source>
</evidence>
<comment type="similarity">
    <text evidence="1 6 7">Belongs to the acetokinase family.</text>
</comment>
<feature type="site" description="Transition state stabilizer" evidence="6">
    <location>
        <position position="178"/>
    </location>
</feature>
<feature type="binding site" evidence="6">
    <location>
        <position position="382"/>
    </location>
    <ligand>
        <name>Mg(2+)</name>
        <dbReference type="ChEBI" id="CHEBI:18420"/>
    </ligand>
</feature>
<sequence length="395" mass="42353">MRAVLVINSGSSSFKYQLIDSESEQVLASGLVERIGDEHSGISHTVDGTKHQRELEIADHTAGFGAMMEAFSDFGPSLDDDPPAVVGHRIVHGGQRFFEPTIITDLVKINIEDLSELAPLHNPGGLQGINAAQAQFPDIPHVAVFDTAFHQTIPPAAYTYAIDTSVAERYRVRKYGFHGTSHQFVSGAAAQFLDKPLEDLRQIVFHLGNGASVTAIDGGKSVETSMGMTPIPGLVMGTRSGDVDPGALLHLLRHARMGVDDMDNLLNKRSGIFGLSGHTDMRDLAAAIDSGDEAAQAAFDVYIHRLRLYLGAYVSVLGGVDVIVFTAGVGENDATVRAAVLEKAQFLGVRIDPERNALRSHDARRISADDSAIDVLVVPTDEELEIARQAVAAIS</sequence>
<evidence type="ECO:0000313" key="8">
    <source>
        <dbReference type="EMBL" id="MFC6714863.1"/>
    </source>
</evidence>
<dbReference type="SUPFAM" id="SSF53067">
    <property type="entry name" value="Actin-like ATPase domain"/>
    <property type="match status" value="2"/>
</dbReference>
<dbReference type="GO" id="GO:0016301">
    <property type="term" value="F:kinase activity"/>
    <property type="evidence" value="ECO:0007669"/>
    <property type="project" value="UniProtKB-KW"/>
</dbReference>
<feature type="site" description="Transition state stabilizer" evidence="6">
    <location>
        <position position="239"/>
    </location>
</feature>
<dbReference type="PIRSF" id="PIRSF000722">
    <property type="entry name" value="Acetate_prop_kin"/>
    <property type="match status" value="1"/>
</dbReference>
<dbReference type="InterPro" id="IPR004372">
    <property type="entry name" value="Ac/propionate_kinase"/>
</dbReference>
<dbReference type="EMBL" id="JBHSWJ010000002">
    <property type="protein sequence ID" value="MFC6714863.1"/>
    <property type="molecule type" value="Genomic_DNA"/>
</dbReference>
<dbReference type="RefSeq" id="WP_377823558.1">
    <property type="nucleotide sequence ID" value="NZ_JBHSWJ010000002.1"/>
</dbReference>